<evidence type="ECO:0000313" key="2">
    <source>
        <dbReference type="EMBL" id="CUQ67780.1"/>
    </source>
</evidence>
<name>A0A0S4KZI2_9BACT</name>
<dbReference type="Gene3D" id="2.40.100.20">
    <property type="match status" value="1"/>
</dbReference>
<dbReference type="Pfam" id="PF04126">
    <property type="entry name" value="Cyclophil_like"/>
    <property type="match status" value="1"/>
</dbReference>
<evidence type="ECO:0000259" key="1">
    <source>
        <dbReference type="Pfam" id="PF04126"/>
    </source>
</evidence>
<reference evidence="3" key="1">
    <citation type="submission" date="2015-09" db="EMBL/GenBank/DDBJ databases">
        <authorList>
            <person name="Daims H."/>
        </authorList>
    </citation>
    <scope>NUCLEOTIDE SEQUENCE [LARGE SCALE GENOMIC DNA]</scope>
</reference>
<feature type="domain" description="Cyclophilin TM1367-like" evidence="1">
    <location>
        <begin position="6"/>
        <end position="125"/>
    </location>
</feature>
<dbReference type="RefSeq" id="WP_062486652.1">
    <property type="nucleotide sequence ID" value="NZ_LN885086.1"/>
</dbReference>
<dbReference type="InterPro" id="IPR029000">
    <property type="entry name" value="Cyclophilin-like_dom_sf"/>
</dbReference>
<dbReference type="STRING" id="1715989.NITINOP_2808"/>
<dbReference type="EMBL" id="LN885086">
    <property type="protein sequence ID" value="CUQ67780.1"/>
    <property type="molecule type" value="Genomic_DNA"/>
</dbReference>
<dbReference type="OrthoDB" id="7061637at2"/>
<dbReference type="InterPro" id="IPR025658">
    <property type="entry name" value="Cyclophilin_TM1367"/>
</dbReference>
<keyword evidence="3" id="KW-1185">Reference proteome</keyword>
<dbReference type="AlphaFoldDB" id="A0A0S4KZI2"/>
<protein>
    <recommendedName>
        <fullName evidence="1">Cyclophilin TM1367-like domain-containing protein</fullName>
    </recommendedName>
</protein>
<dbReference type="Proteomes" id="UP000066284">
    <property type="component" value="Chromosome 1"/>
</dbReference>
<sequence>MAQPPKHIRIMIGGVHLDAELNGTKTADQIYAALPHEAPVHVWGEEFYCTFPGVTDYRETATTSVRVGDVAYWGIGRVLAIFFGRTPMSTGGDPVPADRVNVVGRIVGDATQLRRAMGASIIRIERR</sequence>
<organism evidence="2 3">
    <name type="scientific">Candidatus Nitrospira inopinata</name>
    <dbReference type="NCBI Taxonomy" id="1715989"/>
    <lineage>
        <taxon>Bacteria</taxon>
        <taxon>Pseudomonadati</taxon>
        <taxon>Nitrospirota</taxon>
        <taxon>Nitrospiria</taxon>
        <taxon>Nitrospirales</taxon>
        <taxon>Nitrospiraceae</taxon>
        <taxon>Nitrospira</taxon>
    </lineage>
</organism>
<gene>
    <name evidence="2" type="ORF">NITINOP_2808</name>
</gene>
<accession>A0A0S4KZI2</accession>
<evidence type="ECO:0000313" key="3">
    <source>
        <dbReference type="Proteomes" id="UP000066284"/>
    </source>
</evidence>
<dbReference type="KEGG" id="nio:NITINOP_2808"/>
<proteinExistence type="predicted"/>
<dbReference type="SUPFAM" id="SSF50891">
    <property type="entry name" value="Cyclophilin-like"/>
    <property type="match status" value="1"/>
</dbReference>